<proteinExistence type="predicted"/>
<protein>
    <submittedName>
        <fullName evidence="2">Uncharacterized protein</fullName>
    </submittedName>
</protein>
<feature type="compositionally biased region" description="Low complexity" evidence="1">
    <location>
        <begin position="247"/>
        <end position="262"/>
    </location>
</feature>
<reference evidence="2" key="1">
    <citation type="submission" date="2020-01" db="EMBL/GenBank/DDBJ databases">
        <title>Insect and environment-associated Actinomycetes.</title>
        <authorList>
            <person name="Currrie C."/>
            <person name="Chevrette M."/>
            <person name="Carlson C."/>
            <person name="Stubbendieck R."/>
            <person name="Wendt-Pienkowski E."/>
        </authorList>
    </citation>
    <scope>NUCLEOTIDE SEQUENCE</scope>
    <source>
        <strain evidence="2">SID14436</strain>
    </source>
</reference>
<dbReference type="AlphaFoldDB" id="A0A6G3QSJ0"/>
<evidence type="ECO:0000313" key="2">
    <source>
        <dbReference type="EMBL" id="NEA86157.1"/>
    </source>
</evidence>
<name>A0A6G3QSJ0_9ACTN</name>
<dbReference type="RefSeq" id="WP_164438204.1">
    <property type="nucleotide sequence ID" value="NZ_JAAGMD010000243.1"/>
</dbReference>
<evidence type="ECO:0000256" key="1">
    <source>
        <dbReference type="SAM" id="MobiDB-lite"/>
    </source>
</evidence>
<sequence>AAQLDALRGANDLVRSTRADVGRDPALYPTAYGRLEAGLAARHGSGERVPEVRPDALADLARTDALDTPAWRAHYVCLSLGGTGGTSPSGAAAVLDRAGIRAEAEREALALLRHPAGEDGDDPLTSLATRAAFVQTLTCLDRGDDVPRAALTRLAADAARTAEAVPVLYAVEALRGAGAEGRATRALRDADGVLRGGCGRVEPMQRAALTLLRGRVTDETRACLRSALGDRDTQTRWLVRRALALDPSSSSAPRSSSGAAGSPVPPPSLADVRPDGLVAKSPAQLGTLTATYHAARALTAAGRQGDVPGWLTKRLKELGSDPRLDPSDRVPLAMTCHRLDLACGPQDERGRREAAGRKVPARLTAANQRGWYGAMAVRAEFASGCPRTSVELPDAGSRTLSHRSLRVITVLADAGCAAQAERLTRGTDLVAQARELLRKGELVFASAAVQAALASEQTVPQSLWEEIPRLLERHRDAAHPDLYAPAPGGTATAEATRAAYYLLA</sequence>
<accession>A0A6G3QSJ0</accession>
<gene>
    <name evidence="2" type="ORF">G3I53_08900</name>
</gene>
<feature type="non-terminal residue" evidence="2">
    <location>
        <position position="1"/>
    </location>
</feature>
<organism evidence="2">
    <name type="scientific">Streptomyces sp. SID14436</name>
    <dbReference type="NCBI Taxonomy" id="2706070"/>
    <lineage>
        <taxon>Bacteria</taxon>
        <taxon>Bacillati</taxon>
        <taxon>Actinomycetota</taxon>
        <taxon>Actinomycetes</taxon>
        <taxon>Kitasatosporales</taxon>
        <taxon>Streptomycetaceae</taxon>
        <taxon>Streptomyces</taxon>
    </lineage>
</organism>
<feature type="region of interest" description="Disordered" evidence="1">
    <location>
        <begin position="247"/>
        <end position="275"/>
    </location>
</feature>
<comment type="caution">
    <text evidence="2">The sequence shown here is derived from an EMBL/GenBank/DDBJ whole genome shotgun (WGS) entry which is preliminary data.</text>
</comment>
<dbReference type="EMBL" id="JAAGMD010000243">
    <property type="protein sequence ID" value="NEA86157.1"/>
    <property type="molecule type" value="Genomic_DNA"/>
</dbReference>